<dbReference type="AlphaFoldDB" id="A0A511QDQ7"/>
<evidence type="ECO:0000313" key="1">
    <source>
        <dbReference type="EMBL" id="GEM75445.1"/>
    </source>
</evidence>
<dbReference type="EMBL" id="BJXJ01000012">
    <property type="protein sequence ID" value="GEM75445.1"/>
    <property type="molecule type" value="Genomic_DNA"/>
</dbReference>
<evidence type="ECO:0000313" key="2">
    <source>
        <dbReference type="Proteomes" id="UP000321922"/>
    </source>
</evidence>
<proteinExistence type="predicted"/>
<reference evidence="1 2" key="1">
    <citation type="submission" date="2019-07" db="EMBL/GenBank/DDBJ databases">
        <title>Whole genome shotgun sequence of Vibrio sagamiensis NBRC 104589.</title>
        <authorList>
            <person name="Hosoyama A."/>
            <person name="Uohara A."/>
            <person name="Ohji S."/>
            <person name="Ichikawa N."/>
        </authorList>
    </citation>
    <scope>NUCLEOTIDE SEQUENCE [LARGE SCALE GENOMIC DNA]</scope>
    <source>
        <strain evidence="1 2">NBRC 104589</strain>
    </source>
</reference>
<sequence>MIDKGGYGNNLWAGKGNPLQMAVPSKTDRKETFYFDLPHEPVKVIRLFDLSFNI</sequence>
<dbReference type="Proteomes" id="UP000321922">
    <property type="component" value="Unassembled WGS sequence"/>
</dbReference>
<keyword evidence="2" id="KW-1185">Reference proteome</keyword>
<accession>A0A511QDQ7</accession>
<comment type="caution">
    <text evidence="1">The sequence shown here is derived from an EMBL/GenBank/DDBJ whole genome shotgun (WGS) entry which is preliminary data.</text>
</comment>
<organism evidence="1 2">
    <name type="scientific">Vibrio sagamiensis NBRC 104589</name>
    <dbReference type="NCBI Taxonomy" id="1219064"/>
    <lineage>
        <taxon>Bacteria</taxon>
        <taxon>Pseudomonadati</taxon>
        <taxon>Pseudomonadota</taxon>
        <taxon>Gammaproteobacteria</taxon>
        <taxon>Vibrionales</taxon>
        <taxon>Vibrionaceae</taxon>
        <taxon>Vibrio</taxon>
    </lineage>
</organism>
<gene>
    <name evidence="1" type="ORF">VSA01S_15570</name>
</gene>
<name>A0A511QDQ7_9VIBR</name>
<protein>
    <submittedName>
        <fullName evidence="1">Uncharacterized protein</fullName>
    </submittedName>
</protein>